<feature type="transmembrane region" description="Helical" evidence="1">
    <location>
        <begin position="106"/>
        <end position="134"/>
    </location>
</feature>
<dbReference type="EMBL" id="CP002529">
    <property type="protein sequence ID" value="ADY00342.1"/>
    <property type="molecule type" value="Genomic_DNA"/>
</dbReference>
<sequence length="139" mass="15276">MGQQPGTQSTIPYTAYILSLIGSILMVIYSIMVLAFAAFIGTLLPRYYVFHRFGYYPMMTMMPLTPVLFIVTGIIGLIVSILALYFSLRLGRLSDVNAVRSTGVILLVLAIIGLFVANGFFIGFILLLIGSVLAMTWKP</sequence>
<keyword evidence="1" id="KW-0812">Transmembrane</keyword>
<dbReference type="eggNOG" id="arCOG11036">
    <property type="taxonomic scope" value="Archaea"/>
</dbReference>
<gene>
    <name evidence="2" type="ordered locus">VMUT_0126</name>
</gene>
<evidence type="ECO:0000313" key="2">
    <source>
        <dbReference type="EMBL" id="ADY00342.1"/>
    </source>
</evidence>
<evidence type="ECO:0008006" key="4">
    <source>
        <dbReference type="Google" id="ProtNLM"/>
    </source>
</evidence>
<evidence type="ECO:0000256" key="1">
    <source>
        <dbReference type="SAM" id="Phobius"/>
    </source>
</evidence>
<dbReference type="KEGG" id="vmo:VMUT_0126"/>
<keyword evidence="1" id="KW-0472">Membrane</keyword>
<feature type="transmembrane region" description="Helical" evidence="1">
    <location>
        <begin position="64"/>
        <end position="86"/>
    </location>
</feature>
<evidence type="ECO:0000313" key="3">
    <source>
        <dbReference type="Proteomes" id="UP000007485"/>
    </source>
</evidence>
<name>F0QSJ1_VULM7</name>
<protein>
    <recommendedName>
        <fullName evidence="4">DUF4064 domain-containing protein</fullName>
    </recommendedName>
</protein>
<dbReference type="STRING" id="985053.VMUT_0126"/>
<organism evidence="2 3">
    <name type="scientific">Vulcanisaeta moutnovskia (strain 768-28)</name>
    <dbReference type="NCBI Taxonomy" id="985053"/>
    <lineage>
        <taxon>Archaea</taxon>
        <taxon>Thermoproteota</taxon>
        <taxon>Thermoprotei</taxon>
        <taxon>Thermoproteales</taxon>
        <taxon>Thermoproteaceae</taxon>
        <taxon>Vulcanisaeta</taxon>
    </lineage>
</organism>
<dbReference type="HOGENOM" id="CLU_1965436_0_0_2"/>
<reference evidence="2 3" key="1">
    <citation type="journal article" date="2011" name="J. Bacteriol.">
        <title>Complete genome sequence of 'Vulcanisaeta moutnovskia' strain 768-28, a novel member of the hyperthermophilic crenarchaeal genus vulcanisaeta.</title>
        <authorList>
            <person name="Gumerov V.M."/>
            <person name="Mardanov A.V."/>
            <person name="Beletsky A.V."/>
            <person name="Prokofeva M.I."/>
            <person name="Bonch-Osmolovskaya E.A."/>
            <person name="Ravin N.V."/>
            <person name="Skryabin K.G."/>
        </authorList>
    </citation>
    <scope>NUCLEOTIDE SEQUENCE [LARGE SCALE GENOMIC DNA]</scope>
    <source>
        <strain evidence="2 3">768-28</strain>
    </source>
</reference>
<keyword evidence="1" id="KW-1133">Transmembrane helix</keyword>
<keyword evidence="3" id="KW-1185">Reference proteome</keyword>
<feature type="transmembrane region" description="Helical" evidence="1">
    <location>
        <begin position="15"/>
        <end position="44"/>
    </location>
</feature>
<dbReference type="Proteomes" id="UP000007485">
    <property type="component" value="Chromosome"/>
</dbReference>
<dbReference type="RefSeq" id="WP_013603506.1">
    <property type="nucleotide sequence ID" value="NC_015151.1"/>
</dbReference>
<accession>F0QSJ1</accession>
<dbReference type="GeneID" id="25395205"/>
<dbReference type="AlphaFoldDB" id="F0QSJ1"/>
<proteinExistence type="predicted"/>